<dbReference type="EMBL" id="JBHFNQ010000060">
    <property type="protein sequence ID" value="MFB2876710.1"/>
    <property type="molecule type" value="Genomic_DNA"/>
</dbReference>
<dbReference type="Pfam" id="PF08846">
    <property type="entry name" value="DUF1816"/>
    <property type="match status" value="1"/>
</dbReference>
<protein>
    <submittedName>
        <fullName evidence="1">DUF1816 domain-containing protein</fullName>
    </submittedName>
</protein>
<evidence type="ECO:0000313" key="1">
    <source>
        <dbReference type="EMBL" id="MFB2876710.1"/>
    </source>
</evidence>
<reference evidence="1 2" key="1">
    <citation type="submission" date="2024-09" db="EMBL/GenBank/DDBJ databases">
        <title>Floridaenema gen nov. (Aerosakkonemataceae, Aerosakkonematales ord. nov., Cyanobacteria) from benthic tropical and subtropical fresh waters, with the description of four new species.</title>
        <authorList>
            <person name="Moretto J.A."/>
            <person name="Berthold D.E."/>
            <person name="Lefler F.W."/>
            <person name="Huang I.-S."/>
            <person name="Laughinghouse H. IV."/>
        </authorList>
    </citation>
    <scope>NUCLEOTIDE SEQUENCE [LARGE SCALE GENOMIC DNA]</scope>
    <source>
        <strain evidence="1 2">BLCC-F46</strain>
    </source>
</reference>
<name>A0ABV4X1P8_9CYAN</name>
<evidence type="ECO:0000313" key="2">
    <source>
        <dbReference type="Proteomes" id="UP001576774"/>
    </source>
</evidence>
<proteinExistence type="predicted"/>
<gene>
    <name evidence="1" type="ORF">ACE1CC_07435</name>
</gene>
<sequence length="75" mass="8939">MSWWLEIFTKNPSCIYYFGPFDSLREAELEKGGYIEDLRQEQAEVIDTRIKFLNPLQLTIDLDDPEREREMKVPA</sequence>
<dbReference type="InterPro" id="IPR014945">
    <property type="entry name" value="DUF1816"/>
</dbReference>
<dbReference type="Proteomes" id="UP001576774">
    <property type="component" value="Unassembled WGS sequence"/>
</dbReference>
<organism evidence="1 2">
    <name type="scientific">Floridaenema aerugineum BLCC-F46</name>
    <dbReference type="NCBI Taxonomy" id="3153654"/>
    <lineage>
        <taxon>Bacteria</taxon>
        <taxon>Bacillati</taxon>
        <taxon>Cyanobacteriota</taxon>
        <taxon>Cyanophyceae</taxon>
        <taxon>Oscillatoriophycideae</taxon>
        <taxon>Aerosakkonematales</taxon>
        <taxon>Aerosakkonemataceae</taxon>
        <taxon>Floridanema</taxon>
        <taxon>Floridanema aerugineum</taxon>
    </lineage>
</organism>
<accession>A0ABV4X1P8</accession>
<comment type="caution">
    <text evidence="1">The sequence shown here is derived from an EMBL/GenBank/DDBJ whole genome shotgun (WGS) entry which is preliminary data.</text>
</comment>
<dbReference type="RefSeq" id="WP_413269835.1">
    <property type="nucleotide sequence ID" value="NZ_JBHFNQ010000060.1"/>
</dbReference>
<keyword evidence="2" id="KW-1185">Reference proteome</keyword>